<dbReference type="InterPro" id="IPR041017">
    <property type="entry name" value="Thioredoxin_10"/>
</dbReference>
<comment type="caution">
    <text evidence="8">The sequence shown here is derived from an EMBL/GenBank/DDBJ whole genome shotgun (WGS) entry which is preliminary data.</text>
</comment>
<evidence type="ECO:0000313" key="8">
    <source>
        <dbReference type="EMBL" id="OGK24008.1"/>
    </source>
</evidence>
<dbReference type="CDD" id="cd03012">
    <property type="entry name" value="TlpA_like_DipZ_like"/>
    <property type="match status" value="1"/>
</dbReference>
<accession>A0A1F7GYK9</accession>
<keyword evidence="2" id="KW-1003">Cell membrane</keyword>
<proteinExistence type="predicted"/>
<dbReference type="Proteomes" id="UP000177159">
    <property type="component" value="Unassembled WGS sequence"/>
</dbReference>
<comment type="subcellular location">
    <subcellularLocation>
        <location evidence="1">Cell membrane</location>
        <topology evidence="1">Multi-pass membrane protein</topology>
    </subcellularLocation>
</comment>
<organism evidence="8 9">
    <name type="scientific">Candidatus Roizmanbacteria bacterium RIFCSPHIGHO2_02_FULL_37_24</name>
    <dbReference type="NCBI Taxonomy" id="1802037"/>
    <lineage>
        <taxon>Bacteria</taxon>
        <taxon>Candidatus Roizmaniibacteriota</taxon>
    </lineage>
</organism>
<feature type="transmembrane region" description="Helical" evidence="6">
    <location>
        <begin position="74"/>
        <end position="96"/>
    </location>
</feature>
<feature type="transmembrane region" description="Helical" evidence="6">
    <location>
        <begin position="6"/>
        <end position="29"/>
    </location>
</feature>
<dbReference type="InterPro" id="IPR036249">
    <property type="entry name" value="Thioredoxin-like_sf"/>
</dbReference>
<evidence type="ECO:0000256" key="4">
    <source>
        <dbReference type="ARBA" id="ARBA00022989"/>
    </source>
</evidence>
<dbReference type="Pfam" id="PF02683">
    <property type="entry name" value="DsbD_TM"/>
    <property type="match status" value="1"/>
</dbReference>
<keyword evidence="3 6" id="KW-0812">Transmembrane</keyword>
<dbReference type="EMBL" id="MFZM01000013">
    <property type="protein sequence ID" value="OGK24008.1"/>
    <property type="molecule type" value="Genomic_DNA"/>
</dbReference>
<feature type="domain" description="Thioredoxin" evidence="7">
    <location>
        <begin position="264"/>
        <end position="409"/>
    </location>
</feature>
<evidence type="ECO:0000256" key="2">
    <source>
        <dbReference type="ARBA" id="ARBA00022475"/>
    </source>
</evidence>
<gene>
    <name evidence="8" type="ORF">A3C24_02870</name>
</gene>
<dbReference type="GO" id="GO:0017004">
    <property type="term" value="P:cytochrome complex assembly"/>
    <property type="evidence" value="ECO:0007669"/>
    <property type="project" value="InterPro"/>
</dbReference>
<protein>
    <recommendedName>
        <fullName evidence="7">Thioredoxin domain-containing protein</fullName>
    </recommendedName>
</protein>
<evidence type="ECO:0000256" key="3">
    <source>
        <dbReference type="ARBA" id="ARBA00022692"/>
    </source>
</evidence>
<dbReference type="Pfam" id="PF17991">
    <property type="entry name" value="Thioredoxin_10"/>
    <property type="match status" value="1"/>
</dbReference>
<evidence type="ECO:0000259" key="7">
    <source>
        <dbReference type="PROSITE" id="PS51352"/>
    </source>
</evidence>
<dbReference type="GO" id="GO:0005886">
    <property type="term" value="C:plasma membrane"/>
    <property type="evidence" value="ECO:0007669"/>
    <property type="project" value="UniProtKB-SubCell"/>
</dbReference>
<feature type="transmembrane region" description="Helical" evidence="6">
    <location>
        <begin position="41"/>
        <end position="62"/>
    </location>
</feature>
<evidence type="ECO:0000313" key="9">
    <source>
        <dbReference type="Proteomes" id="UP000177159"/>
    </source>
</evidence>
<keyword evidence="5 6" id="KW-0472">Membrane</keyword>
<keyword evidence="4 6" id="KW-1133">Transmembrane helix</keyword>
<feature type="transmembrane region" description="Helical" evidence="6">
    <location>
        <begin position="117"/>
        <end position="140"/>
    </location>
</feature>
<dbReference type="InterPro" id="IPR003834">
    <property type="entry name" value="Cyt_c_assmbl_TM_dom"/>
</dbReference>
<name>A0A1F7GYK9_9BACT</name>
<dbReference type="InterPro" id="IPR000866">
    <property type="entry name" value="AhpC/TSA"/>
</dbReference>
<sequence length="575" mass="65117">MFVLILFAFIAGIVTILSPCILPILPIVLSGSLTGGKRRPLGVITGFILSFTFFAVFSFALAKALGISTEILRNLAVIFLIIFGLSIFFPSIQALMERFIAKFNINPNAQDTGFRGGLMLGVTLGFVWTPCVGPILASVLALAATSQITLDLLLITSAYSLGTAIPLFAITYGGARVLNTLPVLKKRSVSIQKAFGMLILLTALMIFFNIDRKFQVFILEKFPQYGEGITSIEDNEFVKKELEKFKVSDEDMPKTSTLDEIINDYPKAPNPNFSGATQWLNSDPLTLEFLEGKVVLVDFWTYTCINCIRTFPYLTSWYEKYKDDGFVIIGVHTPEFEFEKESNNVIKATKEYGITYPVVQDNNYKIWESYRNRYWPAHYLIDKRGRIRFTHFGEGKYEETEKKIRELLAEDGKMPDQELTNLPSNLPLYQRTPETYLGYARIERFSSPEEIVMDRISQYSIPKSINSHFFAYGGKWEVHAEYAQAEKGSSLVLNFEAKEVYLVMKPHGKGIPEIAVFLDNEPINAIVSGKDVQNGIVKVDTDRLYKLLKLDKSEEHILRLQFLNEPIEVFAFTFG</sequence>
<dbReference type="Gene3D" id="3.40.30.10">
    <property type="entry name" value="Glutaredoxin"/>
    <property type="match status" value="1"/>
</dbReference>
<evidence type="ECO:0000256" key="1">
    <source>
        <dbReference type="ARBA" id="ARBA00004651"/>
    </source>
</evidence>
<dbReference type="SUPFAM" id="SSF52833">
    <property type="entry name" value="Thioredoxin-like"/>
    <property type="match status" value="1"/>
</dbReference>
<dbReference type="Gene3D" id="2.60.120.260">
    <property type="entry name" value="Galactose-binding domain-like"/>
    <property type="match status" value="1"/>
</dbReference>
<dbReference type="Pfam" id="PF00578">
    <property type="entry name" value="AhpC-TSA"/>
    <property type="match status" value="1"/>
</dbReference>
<reference evidence="8 9" key="1">
    <citation type="journal article" date="2016" name="Nat. Commun.">
        <title>Thousands of microbial genomes shed light on interconnected biogeochemical processes in an aquifer system.</title>
        <authorList>
            <person name="Anantharaman K."/>
            <person name="Brown C.T."/>
            <person name="Hug L.A."/>
            <person name="Sharon I."/>
            <person name="Castelle C.J."/>
            <person name="Probst A.J."/>
            <person name="Thomas B.C."/>
            <person name="Singh A."/>
            <person name="Wilkins M.J."/>
            <person name="Karaoz U."/>
            <person name="Brodie E.L."/>
            <person name="Williams K.H."/>
            <person name="Hubbard S.S."/>
            <person name="Banfield J.F."/>
        </authorList>
    </citation>
    <scope>NUCLEOTIDE SEQUENCE [LARGE SCALE GENOMIC DNA]</scope>
</reference>
<feature type="transmembrane region" description="Helical" evidence="6">
    <location>
        <begin position="194"/>
        <end position="210"/>
    </location>
</feature>
<dbReference type="PANTHER" id="PTHR42852">
    <property type="entry name" value="THIOL:DISULFIDE INTERCHANGE PROTEIN DSBE"/>
    <property type="match status" value="1"/>
</dbReference>
<evidence type="ECO:0000256" key="6">
    <source>
        <dbReference type="SAM" id="Phobius"/>
    </source>
</evidence>
<feature type="transmembrane region" description="Helical" evidence="6">
    <location>
        <begin position="152"/>
        <end position="173"/>
    </location>
</feature>
<dbReference type="AlphaFoldDB" id="A0A1F7GYK9"/>
<dbReference type="InterPro" id="IPR050553">
    <property type="entry name" value="Thioredoxin_ResA/DsbE_sf"/>
</dbReference>
<dbReference type="PROSITE" id="PS51352">
    <property type="entry name" value="THIOREDOXIN_2"/>
    <property type="match status" value="1"/>
</dbReference>
<evidence type="ECO:0000256" key="5">
    <source>
        <dbReference type="ARBA" id="ARBA00023136"/>
    </source>
</evidence>
<dbReference type="PANTHER" id="PTHR42852:SF13">
    <property type="entry name" value="PROTEIN DIPZ"/>
    <property type="match status" value="1"/>
</dbReference>
<dbReference type="InterPro" id="IPR013766">
    <property type="entry name" value="Thioredoxin_domain"/>
</dbReference>